<dbReference type="Proteomes" id="UP000282837">
    <property type="component" value="Unassembled WGS sequence"/>
</dbReference>
<organism evidence="3 4">
    <name type="scientific">Novosphingobium umbonatum</name>
    <dbReference type="NCBI Taxonomy" id="1908524"/>
    <lineage>
        <taxon>Bacteria</taxon>
        <taxon>Pseudomonadati</taxon>
        <taxon>Pseudomonadota</taxon>
        <taxon>Alphaproteobacteria</taxon>
        <taxon>Sphingomonadales</taxon>
        <taxon>Sphingomonadaceae</taxon>
        <taxon>Novosphingobium</taxon>
    </lineage>
</organism>
<dbReference type="OrthoDB" id="231241at2"/>
<gene>
    <name evidence="3" type="ORF">EOE18_07935</name>
</gene>
<reference evidence="3 4" key="1">
    <citation type="submission" date="2019-01" db="EMBL/GenBank/DDBJ databases">
        <authorList>
            <person name="Chen W.-M."/>
        </authorList>
    </citation>
    <scope>NUCLEOTIDE SEQUENCE [LARGE SCALE GENOMIC DNA]</scope>
    <source>
        <strain evidence="3 4">FSY-9</strain>
    </source>
</reference>
<evidence type="ECO:0000313" key="4">
    <source>
        <dbReference type="Proteomes" id="UP000282837"/>
    </source>
</evidence>
<comment type="caution">
    <text evidence="3">The sequence shown here is derived from an EMBL/GenBank/DDBJ whole genome shotgun (WGS) entry which is preliminary data.</text>
</comment>
<sequence length="633" mass="70884">MARRYGGDAAWYAGKIPLFASSDPALDAVWYYRWALFRAHQRDLGRWGMISTEFFDDVGWQREPYASLNDATGFHLYEGRWLRDRRYADDYITFLYRGGGNDRHFSEAIADAVWARYLVDGDRKGATRHLGVMEHVFAQWDDHFDPARGLYWIEPLLDATEYSVASIEASGGKDGFFGGHAFRPSINSYMAANATAISRIAGLAGDRITAAAYAQKAEAIKQSLLRALWSEKLQHFVDRYRSGNEHVQAWDQTPARELVGYLPWAYGVLGQERQYDAAWAHLRDPDGLAGAYGLRTAEPSYPYYMRQYRYDKATGLPECQWNGPVWPFQTTQALMAMERLLHARKDAPVTRGDYFRLLRQYAALHGQGGRLDLEEDYDPATGKPIVGLARSHHYFHSGFNDLVITGLAGIVPASGADLRLDPLLPRGGLDWFALQDVPYHGHLITLTYDQDGGHFHHGKGLRAYVDGKLAASRPDLGALHLRLLPRANPAIVAPINKAVQLQRDGWPHLSASSGAAPEKLHEAVDGRISFFAELPNGWDSTGPEPQEWFEIALERPTMLGRAELAFGQGDGLALPREVQVQLRIGGRWQDAGRLGSSDQSVSPLAWRPRKVEAVRLSLRKGAGQIRLVEAKLF</sequence>
<dbReference type="EMBL" id="SACO01000004">
    <property type="protein sequence ID" value="RVU05888.1"/>
    <property type="molecule type" value="Genomic_DNA"/>
</dbReference>
<dbReference type="InterPro" id="IPR008928">
    <property type="entry name" value="6-hairpin_glycosidase_sf"/>
</dbReference>
<dbReference type="Gene3D" id="2.60.120.260">
    <property type="entry name" value="Galactose-binding domain-like"/>
    <property type="match status" value="1"/>
</dbReference>
<dbReference type="Pfam" id="PF22422">
    <property type="entry name" value="MGH1-like_GH"/>
    <property type="match status" value="1"/>
</dbReference>
<dbReference type="RefSeq" id="WP_127707968.1">
    <property type="nucleotide sequence ID" value="NZ_SACO01000004.1"/>
</dbReference>
<dbReference type="InterPro" id="IPR054491">
    <property type="entry name" value="MGH1-like_GH"/>
</dbReference>
<feature type="domain" description="Mannosylglycerate hydrolase MGH1-like glycoside hydrolase" evidence="2">
    <location>
        <begin position="67"/>
        <end position="397"/>
    </location>
</feature>
<protein>
    <submittedName>
        <fullName evidence="3">Glycogen debranching protein</fullName>
    </submittedName>
</protein>
<dbReference type="AlphaFoldDB" id="A0A437N7L3"/>
<accession>A0A437N7L3</accession>
<evidence type="ECO:0000259" key="1">
    <source>
        <dbReference type="Pfam" id="PF03633"/>
    </source>
</evidence>
<name>A0A437N7L3_9SPHN</name>
<dbReference type="GO" id="GO:0005975">
    <property type="term" value="P:carbohydrate metabolic process"/>
    <property type="evidence" value="ECO:0007669"/>
    <property type="project" value="InterPro"/>
</dbReference>
<dbReference type="SUPFAM" id="SSF48208">
    <property type="entry name" value="Six-hairpin glycosidases"/>
    <property type="match status" value="1"/>
</dbReference>
<proteinExistence type="predicted"/>
<keyword evidence="4" id="KW-1185">Reference proteome</keyword>
<evidence type="ECO:0000259" key="2">
    <source>
        <dbReference type="Pfam" id="PF22422"/>
    </source>
</evidence>
<dbReference type="Gene3D" id="1.50.10.10">
    <property type="match status" value="1"/>
</dbReference>
<feature type="domain" description="Glycoside hydrolase family 65 C-terminal" evidence="1">
    <location>
        <begin position="417"/>
        <end position="468"/>
    </location>
</feature>
<dbReference type="InterPro" id="IPR005194">
    <property type="entry name" value="Glyco_hydro_65_C"/>
</dbReference>
<dbReference type="Pfam" id="PF03633">
    <property type="entry name" value="Glyco_hydro_65C"/>
    <property type="match status" value="1"/>
</dbReference>
<evidence type="ECO:0000313" key="3">
    <source>
        <dbReference type="EMBL" id="RVU05888.1"/>
    </source>
</evidence>
<dbReference type="InterPro" id="IPR012341">
    <property type="entry name" value="6hp_glycosidase-like_sf"/>
</dbReference>